<keyword evidence="3" id="KW-1185">Reference proteome</keyword>
<evidence type="ECO:0000313" key="2">
    <source>
        <dbReference type="EMBL" id="TSJ73565.1"/>
    </source>
</evidence>
<dbReference type="EMBL" id="VMBF01000009">
    <property type="protein sequence ID" value="TSJ73565.1"/>
    <property type="molecule type" value="Genomic_DNA"/>
</dbReference>
<reference evidence="1 4" key="1">
    <citation type="journal article" date="2015" name="Int. J. Syst. Evol. Microbiol.">
        <title>Algibacter amylolyticus sp. nov., isolated from intertidal sediment.</title>
        <authorList>
            <person name="Zhang D.C."/>
            <person name="Wu J."/>
            <person name="Neuner K."/>
            <person name="Yao J."/>
            <person name="Margesin R."/>
        </authorList>
    </citation>
    <scope>NUCLEOTIDE SEQUENCE [LARGE SCALE GENOMIC DNA]</scope>
    <source>
        <strain evidence="1 4">RU-4-M-4</strain>
    </source>
</reference>
<dbReference type="Proteomes" id="UP000315145">
    <property type="component" value="Unassembled WGS sequence"/>
</dbReference>
<reference evidence="1" key="3">
    <citation type="submission" date="2019-09" db="EMBL/GenBank/DDBJ databases">
        <authorList>
            <person name="Zhang D.-C."/>
        </authorList>
    </citation>
    <scope>NUCLEOTIDE SEQUENCE</scope>
    <source>
        <strain evidence="1">RU-4-M-4</strain>
    </source>
</reference>
<dbReference type="EMBL" id="VWRS01000009">
    <property type="protein sequence ID" value="KAA5822415.1"/>
    <property type="molecule type" value="Genomic_DNA"/>
</dbReference>
<proteinExistence type="predicted"/>
<evidence type="ECO:0000313" key="3">
    <source>
        <dbReference type="Proteomes" id="UP000315145"/>
    </source>
</evidence>
<evidence type="ECO:0000313" key="4">
    <source>
        <dbReference type="Proteomes" id="UP000322315"/>
    </source>
</evidence>
<organism evidence="1 4">
    <name type="scientific">Algibacter amylolyticus</name>
    <dbReference type="NCBI Taxonomy" id="1608400"/>
    <lineage>
        <taxon>Bacteria</taxon>
        <taxon>Pseudomonadati</taxon>
        <taxon>Bacteroidota</taxon>
        <taxon>Flavobacteriia</taxon>
        <taxon>Flavobacteriales</taxon>
        <taxon>Flavobacteriaceae</taxon>
        <taxon>Algibacter</taxon>
    </lineage>
</organism>
<name>A0A5M7B524_9FLAO</name>
<sequence>MFKQDNKMMFDFSYQQIIEDDLTCAANQNLNLFEYSIKEAIDKFQKEYNKYCEKESDISDKISEIEIKQSNLDESKDLKYKELQNHKIELYNKQHYYFTETYLINEQLKSLSEMQIINTFKNIEINMKTLIHIAYPKIKTKEFYKWDSLIQFFNSKNIPISKIQGYQEITELKNLNNSIKHNGILNDNLKKIEEFKTDDEFNFVNLINFYERIKDTIKTFLNLLAEEIKKDLFHFNEDRLNKISQDLKQRMEASTIETLILKLKE</sequence>
<dbReference type="RefSeq" id="WP_144117669.1">
    <property type="nucleotide sequence ID" value="NZ_JACHGE010000007.1"/>
</dbReference>
<protein>
    <submittedName>
        <fullName evidence="1">Uncharacterized protein</fullName>
    </submittedName>
</protein>
<evidence type="ECO:0000313" key="1">
    <source>
        <dbReference type="EMBL" id="KAA5822415.1"/>
    </source>
</evidence>
<accession>A0A5M7B524</accession>
<comment type="caution">
    <text evidence="1">The sequence shown here is derived from an EMBL/GenBank/DDBJ whole genome shotgun (WGS) entry which is preliminary data.</text>
</comment>
<reference evidence="2 3" key="2">
    <citation type="submission" date="2019-07" db="EMBL/GenBank/DDBJ databases">
        <title>Algibacter marinivivus sp. nov., isolated from the surface of a marine red alga.</title>
        <authorList>
            <person name="Zhong X."/>
            <person name="Xu W."/>
            <person name="Zhang Y."/>
            <person name="Zhang Q."/>
            <person name="Du Z."/>
        </authorList>
    </citation>
    <scope>NUCLEOTIDE SEQUENCE [LARGE SCALE GENOMIC DNA]</scope>
    <source>
        <strain evidence="2 3">RU-4-M-4</strain>
    </source>
</reference>
<dbReference type="Proteomes" id="UP000322315">
    <property type="component" value="Unassembled WGS sequence"/>
</dbReference>
<gene>
    <name evidence="1" type="ORF">F2B50_14805</name>
    <name evidence="2" type="ORF">FPF71_14805</name>
</gene>
<dbReference type="AlphaFoldDB" id="A0A5M7B524"/>
<dbReference type="OrthoDB" id="1437071at2"/>